<accession>A0ABU6U622</accession>
<dbReference type="SUPFAM" id="SSF54928">
    <property type="entry name" value="RNA-binding domain, RBD"/>
    <property type="match status" value="1"/>
</dbReference>
<dbReference type="InterPro" id="IPR035979">
    <property type="entry name" value="RBD_domain_sf"/>
</dbReference>
<organism evidence="2 3">
    <name type="scientific">Stylosanthes scabra</name>
    <dbReference type="NCBI Taxonomy" id="79078"/>
    <lineage>
        <taxon>Eukaryota</taxon>
        <taxon>Viridiplantae</taxon>
        <taxon>Streptophyta</taxon>
        <taxon>Embryophyta</taxon>
        <taxon>Tracheophyta</taxon>
        <taxon>Spermatophyta</taxon>
        <taxon>Magnoliopsida</taxon>
        <taxon>eudicotyledons</taxon>
        <taxon>Gunneridae</taxon>
        <taxon>Pentapetalae</taxon>
        <taxon>rosids</taxon>
        <taxon>fabids</taxon>
        <taxon>Fabales</taxon>
        <taxon>Fabaceae</taxon>
        <taxon>Papilionoideae</taxon>
        <taxon>50 kb inversion clade</taxon>
        <taxon>dalbergioids sensu lato</taxon>
        <taxon>Dalbergieae</taxon>
        <taxon>Pterocarpus clade</taxon>
        <taxon>Stylosanthes</taxon>
    </lineage>
</organism>
<evidence type="ECO:0008006" key="4">
    <source>
        <dbReference type="Google" id="ProtNLM"/>
    </source>
</evidence>
<evidence type="ECO:0000313" key="3">
    <source>
        <dbReference type="Proteomes" id="UP001341840"/>
    </source>
</evidence>
<feature type="compositionally biased region" description="Acidic residues" evidence="1">
    <location>
        <begin position="353"/>
        <end position="368"/>
    </location>
</feature>
<sequence length="443" mass="50727">MNKPYNFGFVRFQFKNHASRAVQNLNGSCIDGSIISVSEAKYGTGTRDNKIDLLDHKLVKTMEEQGPSTHLKKPSANYASFKNALLGVHQKVDNGNLNEANPMKKTINEKSMRKVEVVPSTEQQDLLNRSIVAESVKPIKFGRVVQGFKGLAKEFGRSECRDFGPLRCIISFESVELRDKVLQIRFMPEFFHKITPYWGISWKTSRRIWLEDRSSFIVARILIDYFQWELIHEWISVECEDAVVQVYVKEIGADFLSFQVHPEEDPKSSCSCSAFDLPGTMEVENIPSETNKQEDSMSTKCIIDDRCSKEIIKETQLKLYEEPFEGAIHDNHSTSEKSLPPGFEGFKQRKIEEDNEEKEETDDIEEDAEESFNCDDEVDENIEEAKITSQVCEDTGIFINEDEDVILEKMTKKKKNNAKHRLKKMQLQGGLKLSKRLLMPGAS</sequence>
<evidence type="ECO:0000256" key="1">
    <source>
        <dbReference type="SAM" id="MobiDB-lite"/>
    </source>
</evidence>
<proteinExistence type="predicted"/>
<reference evidence="2 3" key="1">
    <citation type="journal article" date="2023" name="Plants (Basel)">
        <title>Bridging the Gap: Combining Genomics and Transcriptomics Approaches to Understand Stylosanthes scabra, an Orphan Legume from the Brazilian Caatinga.</title>
        <authorList>
            <person name="Ferreira-Neto J.R.C."/>
            <person name="da Silva M.D."/>
            <person name="Binneck E."/>
            <person name="de Melo N.F."/>
            <person name="da Silva R.H."/>
            <person name="de Melo A.L.T.M."/>
            <person name="Pandolfi V."/>
            <person name="Bustamante F.O."/>
            <person name="Brasileiro-Vidal A.C."/>
            <person name="Benko-Iseppon A.M."/>
        </authorList>
    </citation>
    <scope>NUCLEOTIDE SEQUENCE [LARGE SCALE GENOMIC DNA]</scope>
    <source>
        <tissue evidence="2">Leaves</tissue>
    </source>
</reference>
<comment type="caution">
    <text evidence="2">The sequence shown here is derived from an EMBL/GenBank/DDBJ whole genome shotgun (WGS) entry which is preliminary data.</text>
</comment>
<protein>
    <recommendedName>
        <fullName evidence="4">RRM domain-containing protein</fullName>
    </recommendedName>
</protein>
<keyword evidence="3" id="KW-1185">Reference proteome</keyword>
<gene>
    <name evidence="2" type="ORF">PIB30_015671</name>
</gene>
<evidence type="ECO:0000313" key="2">
    <source>
        <dbReference type="EMBL" id="MED6156572.1"/>
    </source>
</evidence>
<dbReference type="InterPro" id="IPR012677">
    <property type="entry name" value="Nucleotide-bd_a/b_plait_sf"/>
</dbReference>
<dbReference type="EMBL" id="JASCZI010120872">
    <property type="protein sequence ID" value="MED6156572.1"/>
    <property type="molecule type" value="Genomic_DNA"/>
</dbReference>
<dbReference type="Proteomes" id="UP001341840">
    <property type="component" value="Unassembled WGS sequence"/>
</dbReference>
<dbReference type="Gene3D" id="3.30.70.330">
    <property type="match status" value="1"/>
</dbReference>
<feature type="region of interest" description="Disordered" evidence="1">
    <location>
        <begin position="330"/>
        <end position="368"/>
    </location>
</feature>
<name>A0ABU6U622_9FABA</name>